<dbReference type="EMBL" id="CABPSK010000002">
    <property type="protein sequence ID" value="VVE12993.1"/>
    <property type="molecule type" value="Genomic_DNA"/>
</dbReference>
<sequence>MRVQATLISLMTNHPRPSRRPFEAARCPLASPRQRDLAACAALASGPVASRRPIATLTRCIGGSLIGGMRRAAGVPHQRKRRRRNHARAFAAAVRTMTRCVAICDPSHYYKRPAVPAFEVVYRHIVLRSMQRVRTSRDRANTAYPRRLSHVAPAHQHSDGYRNRRFAWGAKALHRHSEYPPRR</sequence>
<dbReference type="AlphaFoldDB" id="A0A5E4VM60"/>
<gene>
    <name evidence="1" type="ORF">PPN31114_02746</name>
</gene>
<dbReference type="Proteomes" id="UP000366945">
    <property type="component" value="Unassembled WGS sequence"/>
</dbReference>
<evidence type="ECO:0000313" key="2">
    <source>
        <dbReference type="Proteomes" id="UP000366945"/>
    </source>
</evidence>
<accession>A0A5E4VM60</accession>
<organism evidence="1 2">
    <name type="scientific">Pandoraea pneumonica</name>
    <dbReference type="NCBI Taxonomy" id="2508299"/>
    <lineage>
        <taxon>Bacteria</taxon>
        <taxon>Pseudomonadati</taxon>
        <taxon>Pseudomonadota</taxon>
        <taxon>Betaproteobacteria</taxon>
        <taxon>Burkholderiales</taxon>
        <taxon>Burkholderiaceae</taxon>
        <taxon>Pandoraea</taxon>
    </lineage>
</organism>
<protein>
    <submittedName>
        <fullName evidence="1">Uncharacterized protein</fullName>
    </submittedName>
</protein>
<evidence type="ECO:0000313" key="1">
    <source>
        <dbReference type="EMBL" id="VVE12993.1"/>
    </source>
</evidence>
<reference evidence="1 2" key="1">
    <citation type="submission" date="2019-08" db="EMBL/GenBank/DDBJ databases">
        <authorList>
            <person name="Peeters C."/>
        </authorList>
    </citation>
    <scope>NUCLEOTIDE SEQUENCE [LARGE SCALE GENOMIC DNA]</scope>
    <source>
        <strain evidence="1 2">LMG 31114</strain>
    </source>
</reference>
<keyword evidence="2" id="KW-1185">Reference proteome</keyword>
<name>A0A5E4VM60_9BURK</name>
<proteinExistence type="predicted"/>